<comment type="subcellular location">
    <subcellularLocation>
        <location evidence="1 9">Cell inner membrane</location>
        <topology evidence="1 9">Single-pass membrane protein</topology>
    </subcellularLocation>
</comment>
<dbReference type="GO" id="GO:0015627">
    <property type="term" value="C:type II protein secretion system complex"/>
    <property type="evidence" value="ECO:0007669"/>
    <property type="project" value="UniProtKB-UniRule"/>
</dbReference>
<keyword evidence="3" id="KW-1003">Cell membrane</keyword>
<evidence type="ECO:0000256" key="6">
    <source>
        <dbReference type="ARBA" id="ARBA00022692"/>
    </source>
</evidence>
<dbReference type="NCBIfam" id="TIGR01707">
    <property type="entry name" value="gspI"/>
    <property type="match status" value="1"/>
</dbReference>
<dbReference type="PANTHER" id="PTHR38779:SF2">
    <property type="entry name" value="TYPE II SECRETION SYSTEM PROTEIN I-RELATED"/>
    <property type="match status" value="1"/>
</dbReference>
<keyword evidence="4 9" id="KW-0488">Methylation</keyword>
<dbReference type="InterPro" id="IPR003413">
    <property type="entry name" value="T2SS_GspI_C"/>
</dbReference>
<dbReference type="InterPro" id="IPR045584">
    <property type="entry name" value="Pilin-like"/>
</dbReference>
<keyword evidence="8" id="KW-0472">Membrane</keyword>
<dbReference type="EMBL" id="PVLQ01000001">
    <property type="protein sequence ID" value="PRD67230.1"/>
    <property type="molecule type" value="Genomic_DNA"/>
</dbReference>
<dbReference type="OrthoDB" id="5296572at2"/>
<dbReference type="Pfam" id="PF07963">
    <property type="entry name" value="N_methyl"/>
    <property type="match status" value="1"/>
</dbReference>
<comment type="subunit">
    <text evidence="9">Type II secretion is composed of four main components: the outer membrane complex, the inner membrane complex, the cytoplasmic secretion ATPase and the periplasm-spanning pseudopilus.</text>
</comment>
<evidence type="ECO:0000256" key="5">
    <source>
        <dbReference type="ARBA" id="ARBA00022519"/>
    </source>
</evidence>
<evidence type="ECO:0000256" key="9">
    <source>
        <dbReference type="RuleBase" id="RU368030"/>
    </source>
</evidence>
<dbReference type="InterPro" id="IPR010052">
    <property type="entry name" value="T2SS_protein-GspI"/>
</dbReference>
<dbReference type="NCBIfam" id="TIGR02532">
    <property type="entry name" value="IV_pilin_GFxxxE"/>
    <property type="match status" value="1"/>
</dbReference>
<feature type="domain" description="Type II secretion system protein GspI C-terminal" evidence="10">
    <location>
        <begin position="47"/>
        <end position="124"/>
    </location>
</feature>
<comment type="PTM">
    <text evidence="9">Cleaved by prepilin peptidase.</text>
</comment>
<dbReference type="InterPro" id="IPR012902">
    <property type="entry name" value="N_methyl_site"/>
</dbReference>
<dbReference type="GO" id="GO:0015628">
    <property type="term" value="P:protein secretion by the type II secretion system"/>
    <property type="evidence" value="ECO:0007669"/>
    <property type="project" value="UniProtKB-UniRule"/>
</dbReference>
<dbReference type="PANTHER" id="PTHR38779">
    <property type="entry name" value="TYPE II SECRETION SYSTEM PROTEIN I-RELATED"/>
    <property type="match status" value="1"/>
</dbReference>
<evidence type="ECO:0000313" key="11">
    <source>
        <dbReference type="EMBL" id="PRD67230.1"/>
    </source>
</evidence>
<proteinExistence type="inferred from homology"/>
<gene>
    <name evidence="11" type="primary">gspI</name>
    <name evidence="11" type="ORF">C6P64_00150</name>
</gene>
<keyword evidence="7" id="KW-1133">Transmembrane helix</keyword>
<evidence type="ECO:0000256" key="2">
    <source>
        <dbReference type="ARBA" id="ARBA00008358"/>
    </source>
</evidence>
<evidence type="ECO:0000256" key="7">
    <source>
        <dbReference type="ARBA" id="ARBA00022989"/>
    </source>
</evidence>
<dbReference type="RefSeq" id="WP_105746594.1">
    <property type="nucleotide sequence ID" value="NZ_PVLQ01000001.1"/>
</dbReference>
<comment type="caution">
    <text evidence="11">The sequence shown here is derived from an EMBL/GenBank/DDBJ whole genome shotgun (WGS) entry which is preliminary data.</text>
</comment>
<keyword evidence="12" id="KW-1185">Reference proteome</keyword>
<evidence type="ECO:0000256" key="4">
    <source>
        <dbReference type="ARBA" id="ARBA00022481"/>
    </source>
</evidence>
<dbReference type="GO" id="GO:0005886">
    <property type="term" value="C:plasma membrane"/>
    <property type="evidence" value="ECO:0007669"/>
    <property type="project" value="UniProtKB-SubCell"/>
</dbReference>
<organism evidence="11 12">
    <name type="scientific">Malikia granosa</name>
    <dbReference type="NCBI Taxonomy" id="263067"/>
    <lineage>
        <taxon>Bacteria</taxon>
        <taxon>Pseudomonadati</taxon>
        <taxon>Pseudomonadota</taxon>
        <taxon>Betaproteobacteria</taxon>
        <taxon>Burkholderiales</taxon>
        <taxon>Comamonadaceae</taxon>
        <taxon>Malikia</taxon>
    </lineage>
</organism>
<comment type="similarity">
    <text evidence="2 9">Belongs to the GSP I family.</text>
</comment>
<sequence length="127" mass="13820">MRAHRPHQRGFTLVEILVALAIVAVALSAGLQASGALTRAAERQPRQWLAQLCAENELVRLRLLRQLPPVGESSSSCEQAGQTFTIRLRVNPTPNPSFRRVEAAIDNPDPAAGGGRLLQLSTIMGRY</sequence>
<reference evidence="11 12" key="1">
    <citation type="submission" date="2018-03" db="EMBL/GenBank/DDBJ databases">
        <title>Comparative genomics illustrates the genes involved in a hyperalkaliphilic mechanisms of Serpentinomonas isolated from highly-alkaline calcium-rich serpentinized springs.</title>
        <authorList>
            <person name="Suzuki S."/>
            <person name="Ishii S."/>
            <person name="Walworth N."/>
            <person name="Bird L."/>
            <person name="Kuenen J.G."/>
            <person name="Nealson K.H."/>
        </authorList>
    </citation>
    <scope>NUCLEOTIDE SEQUENCE [LARGE SCALE GENOMIC DNA]</scope>
    <source>
        <strain evidence="11 12">P1</strain>
    </source>
</reference>
<name>A0A2S9K9W8_9BURK</name>
<evidence type="ECO:0000313" key="12">
    <source>
        <dbReference type="Proteomes" id="UP000238589"/>
    </source>
</evidence>
<keyword evidence="5 9" id="KW-0997">Cell inner membrane</keyword>
<evidence type="ECO:0000259" key="10">
    <source>
        <dbReference type="Pfam" id="PF02501"/>
    </source>
</evidence>
<dbReference type="SUPFAM" id="SSF54523">
    <property type="entry name" value="Pili subunits"/>
    <property type="match status" value="1"/>
</dbReference>
<dbReference type="AlphaFoldDB" id="A0A2S9K9W8"/>
<evidence type="ECO:0000256" key="3">
    <source>
        <dbReference type="ARBA" id="ARBA00022475"/>
    </source>
</evidence>
<evidence type="ECO:0000256" key="8">
    <source>
        <dbReference type="ARBA" id="ARBA00023136"/>
    </source>
</evidence>
<evidence type="ECO:0000256" key="1">
    <source>
        <dbReference type="ARBA" id="ARBA00004377"/>
    </source>
</evidence>
<dbReference type="Proteomes" id="UP000238589">
    <property type="component" value="Unassembled WGS sequence"/>
</dbReference>
<accession>A0A2S9K9W8</accession>
<comment type="function">
    <text evidence="9">Component of the type II secretion system required for the energy-dependent secretion of extracellular factors such as proteases and toxins from the periplasm.</text>
</comment>
<dbReference type="Gene3D" id="3.30.1300.30">
    <property type="entry name" value="GSPII I/J protein-like"/>
    <property type="match status" value="1"/>
</dbReference>
<keyword evidence="6" id="KW-0812">Transmembrane</keyword>
<dbReference type="Pfam" id="PF02501">
    <property type="entry name" value="T2SSI"/>
    <property type="match status" value="1"/>
</dbReference>
<dbReference type="PROSITE" id="PS00409">
    <property type="entry name" value="PROKAR_NTER_METHYL"/>
    <property type="match status" value="1"/>
</dbReference>
<protein>
    <recommendedName>
        <fullName evidence="9">Type II secretion system protein I</fullName>
        <shortName evidence="9">T2SS minor pseudopilin I</shortName>
    </recommendedName>
</protein>